<protein>
    <submittedName>
        <fullName evidence="3">Rubredoxin-like superfamily protein</fullName>
    </submittedName>
</protein>
<dbReference type="OrthoDB" id="10249250at2759"/>
<dbReference type="Proteomes" id="UP000585474">
    <property type="component" value="Unassembled WGS sequence"/>
</dbReference>
<gene>
    <name evidence="3" type="ORF">Acr_11g0013530</name>
</gene>
<comment type="caution">
    <text evidence="3">The sequence shown here is derived from an EMBL/GenBank/DDBJ whole genome shotgun (WGS) entry which is preliminary data.</text>
</comment>
<dbReference type="GO" id="GO:0045277">
    <property type="term" value="C:respiratory chain complex IV"/>
    <property type="evidence" value="ECO:0007669"/>
    <property type="project" value="InterPro"/>
</dbReference>
<name>A0A7J0FGK9_9ERIC</name>
<evidence type="ECO:0000313" key="3">
    <source>
        <dbReference type="EMBL" id="GFY97047.1"/>
    </source>
</evidence>
<keyword evidence="1" id="KW-0479">Metal-binding</keyword>
<keyword evidence="2" id="KW-0862">Zinc</keyword>
<dbReference type="InterPro" id="IPR002124">
    <property type="entry name" value="Cyt_c_oxidase_su5b"/>
</dbReference>
<dbReference type="PANTHER" id="PTHR10122:SF0">
    <property type="entry name" value="CYTOCHROME C OXIDASE SUBUNIT 5B, ISOFORM A-RELATED"/>
    <property type="match status" value="1"/>
</dbReference>
<sequence length="104" mass="11676">MWRRLYTQLRALAPSRSHKLNRLAAGKVSSSPSLYRTAAVPFSRQFASDSAENFVSKKRVEDVMPIATGHEREELEAEIQGRKVVVDIDNPEGPFGTKVSINYN</sequence>
<proteinExistence type="predicted"/>
<accession>A0A7J0FGK9</accession>
<dbReference type="GO" id="GO:0005740">
    <property type="term" value="C:mitochondrial envelope"/>
    <property type="evidence" value="ECO:0007669"/>
    <property type="project" value="InterPro"/>
</dbReference>
<reference evidence="3 4" key="1">
    <citation type="submission" date="2019-07" db="EMBL/GenBank/DDBJ databases">
        <title>De Novo Assembly of kiwifruit Actinidia rufa.</title>
        <authorList>
            <person name="Sugita-Konishi S."/>
            <person name="Sato K."/>
            <person name="Mori E."/>
            <person name="Abe Y."/>
            <person name="Kisaki G."/>
            <person name="Hamano K."/>
            <person name="Suezawa K."/>
            <person name="Otani M."/>
            <person name="Fukuda T."/>
            <person name="Manabe T."/>
            <person name="Gomi K."/>
            <person name="Tabuchi M."/>
            <person name="Akimitsu K."/>
            <person name="Kataoka I."/>
        </authorList>
    </citation>
    <scope>NUCLEOTIDE SEQUENCE [LARGE SCALE GENOMIC DNA]</scope>
    <source>
        <strain evidence="4">cv. Fuchu</strain>
    </source>
</reference>
<dbReference type="GO" id="GO:0046872">
    <property type="term" value="F:metal ion binding"/>
    <property type="evidence" value="ECO:0007669"/>
    <property type="project" value="UniProtKB-KW"/>
</dbReference>
<organism evidence="3 4">
    <name type="scientific">Actinidia rufa</name>
    <dbReference type="NCBI Taxonomy" id="165716"/>
    <lineage>
        <taxon>Eukaryota</taxon>
        <taxon>Viridiplantae</taxon>
        <taxon>Streptophyta</taxon>
        <taxon>Embryophyta</taxon>
        <taxon>Tracheophyta</taxon>
        <taxon>Spermatophyta</taxon>
        <taxon>Magnoliopsida</taxon>
        <taxon>eudicotyledons</taxon>
        <taxon>Gunneridae</taxon>
        <taxon>Pentapetalae</taxon>
        <taxon>asterids</taxon>
        <taxon>Ericales</taxon>
        <taxon>Actinidiaceae</taxon>
        <taxon>Actinidia</taxon>
    </lineage>
</organism>
<dbReference type="GO" id="GO:0006123">
    <property type="term" value="P:mitochondrial electron transport, cytochrome c to oxygen"/>
    <property type="evidence" value="ECO:0007669"/>
    <property type="project" value="InterPro"/>
</dbReference>
<dbReference type="Gene3D" id="2.60.11.10">
    <property type="entry name" value="Cytochrome c oxidase, subunit Vb"/>
    <property type="match status" value="1"/>
</dbReference>
<evidence type="ECO:0000313" key="4">
    <source>
        <dbReference type="Proteomes" id="UP000585474"/>
    </source>
</evidence>
<dbReference type="PANTHER" id="PTHR10122">
    <property type="entry name" value="CYTOCHROME C OXIDASE SUBUNIT 5B, MITOCHONDRIAL"/>
    <property type="match status" value="1"/>
</dbReference>
<evidence type="ECO:0000256" key="2">
    <source>
        <dbReference type="ARBA" id="ARBA00022833"/>
    </source>
</evidence>
<keyword evidence="4" id="KW-1185">Reference proteome</keyword>
<evidence type="ECO:0000256" key="1">
    <source>
        <dbReference type="ARBA" id="ARBA00022723"/>
    </source>
</evidence>
<dbReference type="EMBL" id="BJWL01000011">
    <property type="protein sequence ID" value="GFY97047.1"/>
    <property type="molecule type" value="Genomic_DNA"/>
</dbReference>
<dbReference type="InterPro" id="IPR036972">
    <property type="entry name" value="Cyt_c_oxidase_su5b_sf"/>
</dbReference>
<dbReference type="AlphaFoldDB" id="A0A7J0FGK9"/>